<evidence type="ECO:0000313" key="4">
    <source>
        <dbReference type="Proteomes" id="UP001157974"/>
    </source>
</evidence>
<dbReference type="InterPro" id="IPR051693">
    <property type="entry name" value="UPF0046_metallophosphoest"/>
</dbReference>
<protein>
    <recommendedName>
        <fullName evidence="2">Calcineurin-like phosphoesterase domain-containing protein</fullName>
    </recommendedName>
</protein>
<sequence length="250" mass="27512">MRRTALLAVAVCAVTCFWALLKFRGESEGGTAPRLESDKAMRLVCISDTHDYHQEIEIPDGDVLIHAGDFTEGGSASDIRRFNEWLGTLPHRNKIVIGGNMDFALGIMSKAEADDTLSNAIYLQDSQVEIDGYVFYGSPFTPKFVGVFQLYNATDTQEMISKIPDRVDVLITHGPPYGILDSPSSGGHVGCQALERKVMEIDPKIHVFGHIHNSYGSMRQGDKGTLFANVAQYSKFEGNRSCKPIVVDLP</sequence>
<evidence type="ECO:0000313" key="3">
    <source>
        <dbReference type="EMBL" id="KAJ8902316.1"/>
    </source>
</evidence>
<dbReference type="CDD" id="cd07379">
    <property type="entry name" value="MPP_239FB"/>
    <property type="match status" value="1"/>
</dbReference>
<dbReference type="GO" id="GO:0016787">
    <property type="term" value="F:hydrolase activity"/>
    <property type="evidence" value="ECO:0007669"/>
    <property type="project" value="InterPro"/>
</dbReference>
<evidence type="ECO:0000256" key="1">
    <source>
        <dbReference type="SAM" id="SignalP"/>
    </source>
</evidence>
<keyword evidence="1" id="KW-0732">Signal</keyword>
<comment type="caution">
    <text evidence="3">The sequence shown here is derived from an EMBL/GenBank/DDBJ whole genome shotgun (WGS) entry which is preliminary data.</text>
</comment>
<dbReference type="EMBL" id="JAMWBK010000009">
    <property type="protein sequence ID" value="KAJ8902316.1"/>
    <property type="molecule type" value="Genomic_DNA"/>
</dbReference>
<dbReference type="AlphaFoldDB" id="A0AAV8UII6"/>
<keyword evidence="4" id="KW-1185">Reference proteome</keyword>
<feature type="chain" id="PRO_5043619863" description="Calcineurin-like phosphoesterase domain-containing protein" evidence="1">
    <location>
        <begin position="20"/>
        <end position="250"/>
    </location>
</feature>
<name>A0AAV8UII6_9RHOD</name>
<dbReference type="InterPro" id="IPR004843">
    <property type="entry name" value="Calcineurin-like_PHP"/>
</dbReference>
<accession>A0AAV8UII6</accession>
<dbReference type="PANTHER" id="PTHR12905">
    <property type="entry name" value="METALLOPHOSPHOESTERASE"/>
    <property type="match status" value="1"/>
</dbReference>
<feature type="signal peptide" evidence="1">
    <location>
        <begin position="1"/>
        <end position="19"/>
    </location>
</feature>
<gene>
    <name evidence="3" type="ORF">NDN08_006723</name>
</gene>
<dbReference type="InterPro" id="IPR029052">
    <property type="entry name" value="Metallo-depent_PP-like"/>
</dbReference>
<reference evidence="3 4" key="1">
    <citation type="journal article" date="2023" name="Nat. Commun.">
        <title>Origin of minicircular mitochondrial genomes in red algae.</title>
        <authorList>
            <person name="Lee Y."/>
            <person name="Cho C.H."/>
            <person name="Lee Y.M."/>
            <person name="Park S.I."/>
            <person name="Yang J.H."/>
            <person name="West J.A."/>
            <person name="Bhattacharya D."/>
            <person name="Yoon H.S."/>
        </authorList>
    </citation>
    <scope>NUCLEOTIDE SEQUENCE [LARGE SCALE GENOMIC DNA]</scope>
    <source>
        <strain evidence="3 4">CCMP1338</strain>
        <tissue evidence="3">Whole cell</tissue>
    </source>
</reference>
<feature type="domain" description="Calcineurin-like phosphoesterase" evidence="2">
    <location>
        <begin position="41"/>
        <end position="213"/>
    </location>
</feature>
<dbReference type="Pfam" id="PF00149">
    <property type="entry name" value="Metallophos"/>
    <property type="match status" value="1"/>
</dbReference>
<dbReference type="SUPFAM" id="SSF56300">
    <property type="entry name" value="Metallo-dependent phosphatases"/>
    <property type="match status" value="1"/>
</dbReference>
<dbReference type="Proteomes" id="UP001157974">
    <property type="component" value="Unassembled WGS sequence"/>
</dbReference>
<dbReference type="Gene3D" id="3.60.21.10">
    <property type="match status" value="1"/>
</dbReference>
<proteinExistence type="predicted"/>
<dbReference type="PANTHER" id="PTHR12905:SF0">
    <property type="entry name" value="CALCINEURIN-LIKE PHOSPHOESTERASE DOMAIN-CONTAINING PROTEIN"/>
    <property type="match status" value="1"/>
</dbReference>
<evidence type="ECO:0000259" key="2">
    <source>
        <dbReference type="Pfam" id="PF00149"/>
    </source>
</evidence>
<organism evidence="3 4">
    <name type="scientific">Rhodosorus marinus</name>
    <dbReference type="NCBI Taxonomy" id="101924"/>
    <lineage>
        <taxon>Eukaryota</taxon>
        <taxon>Rhodophyta</taxon>
        <taxon>Stylonematophyceae</taxon>
        <taxon>Stylonematales</taxon>
        <taxon>Stylonemataceae</taxon>
        <taxon>Rhodosorus</taxon>
    </lineage>
</organism>